<dbReference type="RefSeq" id="WP_187005179.1">
    <property type="nucleotide sequence ID" value="NZ_JACRWD010000001.1"/>
</dbReference>
<dbReference type="GO" id="GO:0008483">
    <property type="term" value="F:transaminase activity"/>
    <property type="evidence" value="ECO:0007669"/>
    <property type="project" value="UniProtKB-KW"/>
</dbReference>
<evidence type="ECO:0000313" key="7">
    <source>
        <dbReference type="EMBL" id="MBC6002822.1"/>
    </source>
</evidence>
<keyword evidence="8" id="KW-1185">Reference proteome</keyword>
<dbReference type="InterPro" id="IPR036038">
    <property type="entry name" value="Aminotransferase-like"/>
</dbReference>
<dbReference type="InterPro" id="IPR018300">
    <property type="entry name" value="Aminotrans_IV_CS"/>
</dbReference>
<keyword evidence="3 5" id="KW-0663">Pyridoxal phosphate</keyword>
<dbReference type="InterPro" id="IPR043131">
    <property type="entry name" value="BCAT-like_N"/>
</dbReference>
<gene>
    <name evidence="7" type="ORF">H8891_03330</name>
</gene>
<name>A0ABR7K1D8_9FIRM</name>
<organism evidence="7 8">
    <name type="scientific">Paeniclostridium hominis</name>
    <dbReference type="NCBI Taxonomy" id="2764329"/>
    <lineage>
        <taxon>Bacteria</taxon>
        <taxon>Bacillati</taxon>
        <taxon>Bacillota</taxon>
        <taxon>Clostridia</taxon>
        <taxon>Peptostreptococcales</taxon>
        <taxon>Peptostreptococcaceae</taxon>
        <taxon>Paeniclostridium</taxon>
    </lineage>
</organism>
<dbReference type="InterPro" id="IPR001544">
    <property type="entry name" value="Aminotrans_IV"/>
</dbReference>
<dbReference type="CDD" id="cd00449">
    <property type="entry name" value="PLPDE_IV"/>
    <property type="match status" value="1"/>
</dbReference>
<dbReference type="PANTHER" id="PTHR42743">
    <property type="entry name" value="AMINO-ACID AMINOTRANSFERASE"/>
    <property type="match status" value="1"/>
</dbReference>
<comment type="similarity">
    <text evidence="2 4">Belongs to the class-IV pyridoxal-phosphate-dependent aminotransferase family.</text>
</comment>
<dbReference type="SUPFAM" id="SSF56752">
    <property type="entry name" value="D-aminoacid aminotransferase-like PLP-dependent enzymes"/>
    <property type="match status" value="1"/>
</dbReference>
<dbReference type="Gene3D" id="3.30.470.10">
    <property type="match status" value="1"/>
</dbReference>
<keyword evidence="6" id="KW-0175">Coiled coil</keyword>
<sequence>MKNKVSFESELSKFGMGLFETIKIEQGVPKYLDMHLDRIYKSIKDLNINIKEEKDNIKTILLEYIKENNIDNKALRLTLFDEGYNISTRDIIYDENMHEKGFKLSISPIKRGDSILYKHKTTNYFENIYTKQYAVKNGFDDAIFLDTENTILECSMSNIFFIKDRQIYTPNKELPILNGIMKRRIKKLCEELEINIVESDIKINNISNFDFCFVSNSLMGAMKVTHINDIKFDDYNNVFDILWRNLK</sequence>
<dbReference type="PANTHER" id="PTHR42743:SF11">
    <property type="entry name" value="AMINODEOXYCHORISMATE LYASE"/>
    <property type="match status" value="1"/>
</dbReference>
<dbReference type="PROSITE" id="PS00770">
    <property type="entry name" value="AA_TRANSFER_CLASS_4"/>
    <property type="match status" value="1"/>
</dbReference>
<evidence type="ECO:0000256" key="6">
    <source>
        <dbReference type="SAM" id="Coils"/>
    </source>
</evidence>
<accession>A0ABR7K1D8</accession>
<evidence type="ECO:0000256" key="4">
    <source>
        <dbReference type="RuleBase" id="RU004106"/>
    </source>
</evidence>
<dbReference type="Pfam" id="PF01063">
    <property type="entry name" value="Aminotran_4"/>
    <property type="match status" value="1"/>
</dbReference>
<evidence type="ECO:0000256" key="1">
    <source>
        <dbReference type="ARBA" id="ARBA00001933"/>
    </source>
</evidence>
<reference evidence="7 8" key="1">
    <citation type="submission" date="2020-08" db="EMBL/GenBank/DDBJ databases">
        <authorList>
            <person name="Liu C."/>
            <person name="Sun Q."/>
        </authorList>
    </citation>
    <scope>NUCLEOTIDE SEQUENCE [LARGE SCALE GENOMIC DNA]</scope>
    <source>
        <strain evidence="7 8">NSJ-45</strain>
    </source>
</reference>
<keyword evidence="7" id="KW-0032">Aminotransferase</keyword>
<feature type="coiled-coil region" evidence="6">
    <location>
        <begin position="36"/>
        <end position="63"/>
    </location>
</feature>
<evidence type="ECO:0000256" key="5">
    <source>
        <dbReference type="RuleBase" id="RU004516"/>
    </source>
</evidence>
<dbReference type="Proteomes" id="UP000611796">
    <property type="component" value="Unassembled WGS sequence"/>
</dbReference>
<keyword evidence="7" id="KW-0808">Transferase</keyword>
<dbReference type="Gene3D" id="3.20.10.10">
    <property type="entry name" value="D-amino Acid Aminotransferase, subunit A, domain 2"/>
    <property type="match status" value="1"/>
</dbReference>
<dbReference type="InterPro" id="IPR050571">
    <property type="entry name" value="Class-IV_PLP-Dep_Aminotrnsfr"/>
</dbReference>
<proteinExistence type="inferred from homology"/>
<dbReference type="EMBL" id="JACRWD010000001">
    <property type="protein sequence ID" value="MBC6002822.1"/>
    <property type="molecule type" value="Genomic_DNA"/>
</dbReference>
<comment type="caution">
    <text evidence="7">The sequence shown here is derived from an EMBL/GenBank/DDBJ whole genome shotgun (WGS) entry which is preliminary data.</text>
</comment>
<dbReference type="InterPro" id="IPR043132">
    <property type="entry name" value="BCAT-like_C"/>
</dbReference>
<evidence type="ECO:0000256" key="2">
    <source>
        <dbReference type="ARBA" id="ARBA00009320"/>
    </source>
</evidence>
<protein>
    <submittedName>
        <fullName evidence="7">Aminotransferase class IV</fullName>
    </submittedName>
</protein>
<evidence type="ECO:0000256" key="3">
    <source>
        <dbReference type="ARBA" id="ARBA00022898"/>
    </source>
</evidence>
<comment type="cofactor">
    <cofactor evidence="1 5">
        <name>pyridoxal 5'-phosphate</name>
        <dbReference type="ChEBI" id="CHEBI:597326"/>
    </cofactor>
</comment>
<evidence type="ECO:0000313" key="8">
    <source>
        <dbReference type="Proteomes" id="UP000611796"/>
    </source>
</evidence>